<proteinExistence type="predicted"/>
<dbReference type="Proteomes" id="UP001243375">
    <property type="component" value="Unassembled WGS sequence"/>
</dbReference>
<dbReference type="EMBL" id="JASBWU010000003">
    <property type="protein sequence ID" value="KAJ9123312.1"/>
    <property type="molecule type" value="Genomic_DNA"/>
</dbReference>
<name>A0ACC2XJ47_9TREE</name>
<evidence type="ECO:0000313" key="1">
    <source>
        <dbReference type="EMBL" id="KAJ9123312.1"/>
    </source>
</evidence>
<sequence length="405" mass="44921">MSGSSSSQSPSMVTAAHTPSSSKLRQRNRVLSAQNDSSHPQIDEILAQKVNGSNTHPNGSRSQEAKPQVKGVSTSRPTSPLMPIVRSLERLGEKVPSLPKMPGMPDIKLPASSIEVNSMPIFWPLIGPYLVWIFWFDKAPNRGGRTSMWFRRWKVWKHFAGYYPVRFVLSAFIIKEADLPPDRPYVFGYHPHGIIGTGAFANFGTESTEFSKLFPGIKTHLLTLSKHRYTAQTVAPAYATFLTFSASNFKIPLYRELLLFLGLCSVSKKSCSNILRMGPGSTITIVVGGAAESLAAHPGTNDLTLRKRLGFIKIAVREGLVLFGNFFVAVPRLMNIVDCRADLVPVFSFGENDVSKAREITREEDPADLVSDLQIYDQLQVWVKHHRTSWSLTSSFVVNADLQGE</sequence>
<evidence type="ECO:0000313" key="2">
    <source>
        <dbReference type="Proteomes" id="UP001243375"/>
    </source>
</evidence>
<keyword evidence="2" id="KW-1185">Reference proteome</keyword>
<gene>
    <name evidence="1" type="ORF">QFC22_001511</name>
</gene>
<comment type="caution">
    <text evidence="1">The sequence shown here is derived from an EMBL/GenBank/DDBJ whole genome shotgun (WGS) entry which is preliminary data.</text>
</comment>
<accession>A0ACC2XJ47</accession>
<reference evidence="1" key="1">
    <citation type="submission" date="2023-04" db="EMBL/GenBank/DDBJ databases">
        <title>Draft Genome sequencing of Naganishia species isolated from polar environments using Oxford Nanopore Technology.</title>
        <authorList>
            <person name="Leo P."/>
            <person name="Venkateswaran K."/>
        </authorList>
    </citation>
    <scope>NUCLEOTIDE SEQUENCE</scope>
    <source>
        <strain evidence="1">MNA-CCFEE 5425</strain>
    </source>
</reference>
<organism evidence="1 2">
    <name type="scientific">Naganishia vaughanmartiniae</name>
    <dbReference type="NCBI Taxonomy" id="1424756"/>
    <lineage>
        <taxon>Eukaryota</taxon>
        <taxon>Fungi</taxon>
        <taxon>Dikarya</taxon>
        <taxon>Basidiomycota</taxon>
        <taxon>Agaricomycotina</taxon>
        <taxon>Tremellomycetes</taxon>
        <taxon>Filobasidiales</taxon>
        <taxon>Filobasidiaceae</taxon>
        <taxon>Naganishia</taxon>
    </lineage>
</organism>
<protein>
    <submittedName>
        <fullName evidence="1">Uncharacterized protein</fullName>
    </submittedName>
</protein>